<protein>
    <submittedName>
        <fullName evidence="2">Transcriptional regulator, MerR family</fullName>
    </submittedName>
</protein>
<dbReference type="OrthoDB" id="9814704at2"/>
<dbReference type="GeneID" id="98613591"/>
<dbReference type="STRING" id="203122.Sde_1917"/>
<feature type="domain" description="Rhodanese" evidence="1">
    <location>
        <begin position="7"/>
        <end position="82"/>
    </location>
</feature>
<dbReference type="PANTHER" id="PTHR45431">
    <property type="entry name" value="RHODANESE-LIKE DOMAIN-CONTAINING PROTEIN 15, CHLOROPLASTIC"/>
    <property type="match status" value="1"/>
</dbReference>
<dbReference type="PANTHER" id="PTHR45431:SF3">
    <property type="entry name" value="RHODANESE-LIKE DOMAIN-CONTAINING PROTEIN 15, CHLOROPLASTIC"/>
    <property type="match status" value="1"/>
</dbReference>
<dbReference type="Proteomes" id="UP000001947">
    <property type="component" value="Chromosome"/>
</dbReference>
<dbReference type="Pfam" id="PF00581">
    <property type="entry name" value="Rhodanese"/>
    <property type="match status" value="1"/>
</dbReference>
<dbReference type="InterPro" id="IPR052367">
    <property type="entry name" value="Thiosulfate_ST/Rhodanese-like"/>
</dbReference>
<accession>Q21JF2</accession>
<dbReference type="RefSeq" id="WP_011468395.1">
    <property type="nucleotide sequence ID" value="NC_007912.1"/>
</dbReference>
<sequence length="82" mass="9071">MSTVYWIDVREADEYASGHHPQAVNIPYESIGARIGEVTEDKDADIRVYCRTGRRSGIAKDTLNALGFTKVTNEGGIEDVLK</sequence>
<organism evidence="2 3">
    <name type="scientific">Saccharophagus degradans (strain 2-40 / ATCC 43961 / DSM 17024)</name>
    <dbReference type="NCBI Taxonomy" id="203122"/>
    <lineage>
        <taxon>Bacteria</taxon>
        <taxon>Pseudomonadati</taxon>
        <taxon>Pseudomonadota</taxon>
        <taxon>Gammaproteobacteria</taxon>
        <taxon>Cellvibrionales</taxon>
        <taxon>Cellvibrionaceae</taxon>
        <taxon>Saccharophagus</taxon>
    </lineage>
</organism>
<evidence type="ECO:0000259" key="1">
    <source>
        <dbReference type="PROSITE" id="PS50206"/>
    </source>
</evidence>
<dbReference type="AlphaFoldDB" id="Q21JF2"/>
<keyword evidence="3" id="KW-1185">Reference proteome</keyword>
<dbReference type="InterPro" id="IPR001763">
    <property type="entry name" value="Rhodanese-like_dom"/>
</dbReference>
<dbReference type="InterPro" id="IPR036873">
    <property type="entry name" value="Rhodanese-like_dom_sf"/>
</dbReference>
<proteinExistence type="predicted"/>
<dbReference type="Gene3D" id="3.40.250.10">
    <property type="entry name" value="Rhodanese-like domain"/>
    <property type="match status" value="1"/>
</dbReference>
<name>Q21JF2_SACD2</name>
<dbReference type="eggNOG" id="COG0607">
    <property type="taxonomic scope" value="Bacteria"/>
</dbReference>
<dbReference type="SUPFAM" id="SSF52821">
    <property type="entry name" value="Rhodanese/Cell cycle control phosphatase"/>
    <property type="match status" value="1"/>
</dbReference>
<dbReference type="SMART" id="SM00450">
    <property type="entry name" value="RHOD"/>
    <property type="match status" value="1"/>
</dbReference>
<evidence type="ECO:0000313" key="2">
    <source>
        <dbReference type="EMBL" id="ABD81177.1"/>
    </source>
</evidence>
<dbReference type="CDD" id="cd00158">
    <property type="entry name" value="RHOD"/>
    <property type="match status" value="1"/>
</dbReference>
<dbReference type="HOGENOM" id="CLU_089574_15_3_6"/>
<dbReference type="KEGG" id="sde:Sde_1917"/>
<gene>
    <name evidence="2" type="ordered locus">Sde_1917</name>
</gene>
<reference evidence="2 3" key="1">
    <citation type="journal article" date="2008" name="PLoS Genet.">
        <title>Complete genome sequence of the complex carbohydrate-degrading marine bacterium, Saccharophagus degradans strain 2-40 T.</title>
        <authorList>
            <person name="Weiner R.M."/>
            <person name="Taylor L.E.II."/>
            <person name="Henrissat B."/>
            <person name="Hauser L."/>
            <person name="Land M."/>
            <person name="Coutinho P.M."/>
            <person name="Rancurel C."/>
            <person name="Saunders E.H."/>
            <person name="Longmire A.G."/>
            <person name="Zhang H."/>
            <person name="Bayer E.A."/>
            <person name="Gilbert H.J."/>
            <person name="Larimer F."/>
            <person name="Zhulin I.B."/>
            <person name="Ekborg N.A."/>
            <person name="Lamed R."/>
            <person name="Richardson P.M."/>
            <person name="Borovok I."/>
            <person name="Hutcheson S."/>
        </authorList>
    </citation>
    <scope>NUCLEOTIDE SEQUENCE [LARGE SCALE GENOMIC DNA]</scope>
    <source>
        <strain evidence="3">2-40 / ATCC 43961 / DSM 17024</strain>
    </source>
</reference>
<dbReference type="PROSITE" id="PS50206">
    <property type="entry name" value="RHODANESE_3"/>
    <property type="match status" value="1"/>
</dbReference>
<evidence type="ECO:0000313" key="3">
    <source>
        <dbReference type="Proteomes" id="UP000001947"/>
    </source>
</evidence>
<dbReference type="EMBL" id="CP000282">
    <property type="protein sequence ID" value="ABD81177.1"/>
    <property type="molecule type" value="Genomic_DNA"/>
</dbReference>